<feature type="domain" description="Peptidoglycan hydrolase PcsB coiled-coil" evidence="4">
    <location>
        <begin position="114"/>
        <end position="178"/>
    </location>
</feature>
<reference evidence="5" key="2">
    <citation type="journal article" date="2021" name="PeerJ">
        <title>Extensive microbial diversity within the chicken gut microbiome revealed by metagenomics and culture.</title>
        <authorList>
            <person name="Gilroy R."/>
            <person name="Ravi A."/>
            <person name="Getino M."/>
            <person name="Pursley I."/>
            <person name="Horton D.L."/>
            <person name="Alikhan N.F."/>
            <person name="Baker D."/>
            <person name="Gharbi K."/>
            <person name="Hall N."/>
            <person name="Watson M."/>
            <person name="Adriaenssens E.M."/>
            <person name="Foster-Nyarko E."/>
            <person name="Jarju S."/>
            <person name="Secka A."/>
            <person name="Antonio M."/>
            <person name="Oren A."/>
            <person name="Chaudhuri R.R."/>
            <person name="La Ragione R."/>
            <person name="Hildebrand F."/>
            <person name="Pallen M.J."/>
        </authorList>
    </citation>
    <scope>NUCLEOTIDE SEQUENCE</scope>
    <source>
        <strain evidence="5">ChiHjej9B8-7071</strain>
    </source>
</reference>
<dbReference type="EMBL" id="DVGD01000270">
    <property type="protein sequence ID" value="HIR10371.1"/>
    <property type="molecule type" value="Genomic_DNA"/>
</dbReference>
<feature type="domain" description="M23ase beta-sheet core" evidence="3">
    <location>
        <begin position="312"/>
        <end position="406"/>
    </location>
</feature>
<evidence type="ECO:0000256" key="1">
    <source>
        <dbReference type="ARBA" id="ARBA00022729"/>
    </source>
</evidence>
<dbReference type="Proteomes" id="UP000824258">
    <property type="component" value="Unassembled WGS sequence"/>
</dbReference>
<dbReference type="PANTHER" id="PTHR21666:SF289">
    <property type="entry name" value="L-ALA--D-GLU ENDOPEPTIDASE"/>
    <property type="match status" value="1"/>
</dbReference>
<evidence type="ECO:0000256" key="2">
    <source>
        <dbReference type="SAM" id="Coils"/>
    </source>
</evidence>
<accession>A0A9D1A982</accession>
<dbReference type="InterPro" id="IPR011055">
    <property type="entry name" value="Dup_hybrid_motif"/>
</dbReference>
<dbReference type="SUPFAM" id="SSF51261">
    <property type="entry name" value="Duplicated hybrid motif"/>
    <property type="match status" value="1"/>
</dbReference>
<evidence type="ECO:0000259" key="4">
    <source>
        <dbReference type="Pfam" id="PF24568"/>
    </source>
</evidence>
<dbReference type="InterPro" id="IPR050570">
    <property type="entry name" value="Cell_wall_metabolism_enzyme"/>
</dbReference>
<evidence type="ECO:0000313" key="5">
    <source>
        <dbReference type="EMBL" id="HIR10371.1"/>
    </source>
</evidence>
<dbReference type="Gene3D" id="2.70.70.10">
    <property type="entry name" value="Glucose Permease (Domain IIA)"/>
    <property type="match status" value="1"/>
</dbReference>
<dbReference type="Gene3D" id="6.10.250.3150">
    <property type="match status" value="1"/>
</dbReference>
<reference evidence="5" key="1">
    <citation type="submission" date="2020-10" db="EMBL/GenBank/DDBJ databases">
        <authorList>
            <person name="Gilroy R."/>
        </authorList>
    </citation>
    <scope>NUCLEOTIDE SEQUENCE</scope>
    <source>
        <strain evidence="5">ChiHjej9B8-7071</strain>
    </source>
</reference>
<dbReference type="InterPro" id="IPR016047">
    <property type="entry name" value="M23ase_b-sheet_dom"/>
</dbReference>
<sequence>MKVRIITIVILVGLLAFVWLSGTAQGKTSSQLHAELETLQDQAADIAADGVALQAELDANAQETRSTIEQKSAIDQAIHNTEAQIQNAEAQLQCVSLLIAQSQSDLEAAQQEQQALQEAYRQRLRAMEENGDVSYWAVLFGASSFQDLLSRIDMIHEVAEADQAMLRSLQEKADEVAAQQETLRQELDEQAAIRAELEAMEATLETQRAQADELLLALLADEAALSEEYQKNLEREDALRQEILAAQQAYEAALSAEEAARLAQSNANNVAGGGGSTSSPSATGLIAPVDGPHVITDAYGWRDHPVNGKVSFHHGVDFAKNQGTAIYAVAAGTVTGASYDDINGYHVSVSHGNGYGSIYCHMTNYIVSPGDSVAQGQVLGYVGSTGLSTGPHLHFELHINGASVNPASYLPLA</sequence>
<dbReference type="AlphaFoldDB" id="A0A9D1A982"/>
<keyword evidence="1" id="KW-0732">Signal</keyword>
<dbReference type="Pfam" id="PF01551">
    <property type="entry name" value="Peptidase_M23"/>
    <property type="match status" value="1"/>
</dbReference>
<evidence type="ECO:0000313" key="6">
    <source>
        <dbReference type="Proteomes" id="UP000824258"/>
    </source>
</evidence>
<dbReference type="CDD" id="cd12797">
    <property type="entry name" value="M23_peptidase"/>
    <property type="match status" value="1"/>
</dbReference>
<comment type="caution">
    <text evidence="5">The sequence shown here is derived from an EMBL/GenBank/DDBJ whole genome shotgun (WGS) entry which is preliminary data.</text>
</comment>
<dbReference type="Pfam" id="PF24568">
    <property type="entry name" value="CC_PcsB"/>
    <property type="match status" value="1"/>
</dbReference>
<dbReference type="PANTHER" id="PTHR21666">
    <property type="entry name" value="PEPTIDASE-RELATED"/>
    <property type="match status" value="1"/>
</dbReference>
<keyword evidence="2" id="KW-0175">Coiled coil</keyword>
<feature type="coiled-coil region" evidence="2">
    <location>
        <begin position="159"/>
        <end position="217"/>
    </location>
</feature>
<protein>
    <submittedName>
        <fullName evidence="5">Peptidoglycan DD-metalloendopeptidase family protein</fullName>
    </submittedName>
</protein>
<proteinExistence type="predicted"/>
<dbReference type="InterPro" id="IPR057309">
    <property type="entry name" value="PcsB_CC"/>
</dbReference>
<name>A0A9D1A982_9FIRM</name>
<organism evidence="5 6">
    <name type="scientific">Candidatus Avoscillospira stercoripullorum</name>
    <dbReference type="NCBI Taxonomy" id="2840709"/>
    <lineage>
        <taxon>Bacteria</taxon>
        <taxon>Bacillati</taxon>
        <taxon>Bacillota</taxon>
        <taxon>Clostridia</taxon>
        <taxon>Eubacteriales</taxon>
        <taxon>Oscillospiraceae</taxon>
        <taxon>Oscillospiraceae incertae sedis</taxon>
        <taxon>Candidatus Avoscillospira</taxon>
    </lineage>
</organism>
<dbReference type="GO" id="GO:0004222">
    <property type="term" value="F:metalloendopeptidase activity"/>
    <property type="evidence" value="ECO:0007669"/>
    <property type="project" value="TreeGrafter"/>
</dbReference>
<evidence type="ECO:0000259" key="3">
    <source>
        <dbReference type="Pfam" id="PF01551"/>
    </source>
</evidence>
<gene>
    <name evidence="5" type="ORF">IAA70_08195</name>
</gene>
<feature type="coiled-coil region" evidence="2">
    <location>
        <begin position="71"/>
        <end position="130"/>
    </location>
</feature>